<reference evidence="1 2" key="1">
    <citation type="submission" date="2022-03" db="EMBL/GenBank/DDBJ databases">
        <title>Chryseobacterium sp. isolated from particulate matters in swine house.</title>
        <authorList>
            <person name="Won M."/>
            <person name="Kim S.-J."/>
            <person name="Kwon S.-W."/>
        </authorList>
    </citation>
    <scope>NUCLEOTIDE SEQUENCE [LARGE SCALE GENOMIC DNA]</scope>
    <source>
        <strain evidence="1 2">SC2-2</strain>
    </source>
</reference>
<protein>
    <submittedName>
        <fullName evidence="1">HEPN domain-containing protein</fullName>
    </submittedName>
</protein>
<dbReference type="EMBL" id="CP094532">
    <property type="protein sequence ID" value="UOE42112.1"/>
    <property type="molecule type" value="Genomic_DNA"/>
</dbReference>
<organism evidence="1 2">
    <name type="scientific">Chryseobacterium suipulveris</name>
    <dbReference type="NCBI Taxonomy" id="2929800"/>
    <lineage>
        <taxon>Bacteria</taxon>
        <taxon>Pseudomonadati</taxon>
        <taxon>Bacteroidota</taxon>
        <taxon>Flavobacteriia</taxon>
        <taxon>Flavobacteriales</taxon>
        <taxon>Weeksellaceae</taxon>
        <taxon>Chryseobacterium group</taxon>
        <taxon>Chryseobacterium</taxon>
    </lineage>
</organism>
<evidence type="ECO:0000313" key="2">
    <source>
        <dbReference type="Proteomes" id="UP000831460"/>
    </source>
</evidence>
<sequence>MTTLEAKINKEEIEFECNSCKSIKKSNYSCSKCGIPIWGISQQIKLYLEKYLSDSEKLKTAINKLYNFRSKIAHAGSLLTGDINFEWDDKKTREEHYEVLIAALQYSK</sequence>
<dbReference type="RefSeq" id="WP_243551057.1">
    <property type="nucleotide sequence ID" value="NZ_CP094532.1"/>
</dbReference>
<gene>
    <name evidence="1" type="ORF">MTP09_05610</name>
</gene>
<evidence type="ECO:0000313" key="1">
    <source>
        <dbReference type="EMBL" id="UOE42112.1"/>
    </source>
</evidence>
<name>A0ABY4BSD1_9FLAO</name>
<proteinExistence type="predicted"/>
<keyword evidence="2" id="KW-1185">Reference proteome</keyword>
<accession>A0ABY4BSD1</accession>
<dbReference type="Proteomes" id="UP000831460">
    <property type="component" value="Chromosome"/>
</dbReference>